<dbReference type="Gene3D" id="1.10.10.2840">
    <property type="entry name" value="PucR C-terminal helix-turn-helix domain"/>
    <property type="match status" value="1"/>
</dbReference>
<organism evidence="4 5">
    <name type="scientific">Sporobacter termitidis DSM 10068</name>
    <dbReference type="NCBI Taxonomy" id="1123282"/>
    <lineage>
        <taxon>Bacteria</taxon>
        <taxon>Bacillati</taxon>
        <taxon>Bacillota</taxon>
        <taxon>Clostridia</taxon>
        <taxon>Eubacteriales</taxon>
        <taxon>Oscillospiraceae</taxon>
        <taxon>Sporobacter</taxon>
    </lineage>
</organism>
<feature type="domain" description="CdaR GGDEF-like" evidence="3">
    <location>
        <begin position="214"/>
        <end position="350"/>
    </location>
</feature>
<name>A0A1M5Z104_9FIRM</name>
<evidence type="ECO:0000259" key="3">
    <source>
        <dbReference type="Pfam" id="PF17853"/>
    </source>
</evidence>
<dbReference type="InterPro" id="IPR042070">
    <property type="entry name" value="PucR_C-HTH_sf"/>
</dbReference>
<keyword evidence="5" id="KW-1185">Reference proteome</keyword>
<dbReference type="Pfam" id="PF17853">
    <property type="entry name" value="GGDEF_2"/>
    <property type="match status" value="1"/>
</dbReference>
<dbReference type="OrthoDB" id="212459at2"/>
<dbReference type="STRING" id="1123282.SAMN02745823_03054"/>
<dbReference type="InterPro" id="IPR025736">
    <property type="entry name" value="PucR_C-HTH_dom"/>
</dbReference>
<dbReference type="PANTHER" id="PTHR33744">
    <property type="entry name" value="CARBOHYDRATE DIACID REGULATOR"/>
    <property type="match status" value="1"/>
</dbReference>
<evidence type="ECO:0000256" key="1">
    <source>
        <dbReference type="ARBA" id="ARBA00006754"/>
    </source>
</evidence>
<dbReference type="PANTHER" id="PTHR33744:SF7">
    <property type="entry name" value="PUCR FAMILY TRANSCRIPTIONAL REGULATOR"/>
    <property type="match status" value="1"/>
</dbReference>
<dbReference type="RefSeq" id="WP_073080753.1">
    <property type="nucleotide sequence ID" value="NZ_FQXV01000012.1"/>
</dbReference>
<accession>A0A1M5Z104</accession>
<dbReference type="Proteomes" id="UP000183995">
    <property type="component" value="Unassembled WGS sequence"/>
</dbReference>
<feature type="domain" description="PucR C-terminal helix-turn-helix" evidence="2">
    <location>
        <begin position="403"/>
        <end position="461"/>
    </location>
</feature>
<dbReference type="AlphaFoldDB" id="A0A1M5Z104"/>
<dbReference type="InterPro" id="IPR051448">
    <property type="entry name" value="CdaR-like_regulators"/>
</dbReference>
<evidence type="ECO:0000313" key="4">
    <source>
        <dbReference type="EMBL" id="SHI17824.1"/>
    </source>
</evidence>
<protein>
    <submittedName>
        <fullName evidence="4">PucR C-terminal helix-turn-helix domain-containing protein</fullName>
    </submittedName>
</protein>
<evidence type="ECO:0000313" key="5">
    <source>
        <dbReference type="Proteomes" id="UP000183995"/>
    </source>
</evidence>
<dbReference type="EMBL" id="FQXV01000012">
    <property type="protein sequence ID" value="SHI17824.1"/>
    <property type="molecule type" value="Genomic_DNA"/>
</dbReference>
<comment type="similarity">
    <text evidence="1">Belongs to the CdaR family.</text>
</comment>
<dbReference type="InterPro" id="IPR041522">
    <property type="entry name" value="CdaR_GGDEF"/>
</dbReference>
<gene>
    <name evidence="4" type="ORF">SAMN02745823_03054</name>
</gene>
<reference evidence="4 5" key="1">
    <citation type="submission" date="2016-11" db="EMBL/GenBank/DDBJ databases">
        <authorList>
            <person name="Jaros S."/>
            <person name="Januszkiewicz K."/>
            <person name="Wedrychowicz H."/>
        </authorList>
    </citation>
    <scope>NUCLEOTIDE SEQUENCE [LARGE SCALE GENOMIC DNA]</scope>
    <source>
        <strain evidence="4 5">DSM 10068</strain>
    </source>
</reference>
<evidence type="ECO:0000259" key="2">
    <source>
        <dbReference type="Pfam" id="PF13556"/>
    </source>
</evidence>
<sequence>MDLSPAKYRLIQADTPPAILFKRGSYMEREHRQKAAGSGGPEASCAGPEAALRVQSALTPLIASGAETGGLVAALAGATACAAVFEDTGLTQAVAWLEALSDEKERLMPYVSAGTSPGFKNAAFFGGQRPVPVADEFPGLTVFRLVAPVAAGGERLGYLSLLRTDRPFGAGDVTALGHAAGLFAVHLAQHKRMAEVELRLKGNFVDDLVSLRYSDPDSILSRARALDFNLALPHRVLVGEIENLGQLMSHFKSDAQAVSEFKTALVGRIQGRLDGHGGGMAIPHKDEIIILIRQESAGSPIGPVKKLAQEIIDDVLPLFKAKLYIGIGSVSGALPDYQTSYLEAKKSLEIGAYMLTEGQVRSFEQFKIHALFLSTLKPAELYNYARSQLGALLDYDAGHQTELLKTLQEFLYLRNTVEKTARSLNMSVSGLKYRLGKIEQVLALDLKDYKVCFDLQLALIILQLFGEYRIRGAG</sequence>
<dbReference type="Pfam" id="PF13556">
    <property type="entry name" value="HTH_30"/>
    <property type="match status" value="1"/>
</dbReference>
<proteinExistence type="inferred from homology"/>